<gene>
    <name evidence="3" type="ORF">BDZ90DRAFT_219235</name>
</gene>
<dbReference type="OrthoDB" id="5976022at2759"/>
<dbReference type="Pfam" id="PF00149">
    <property type="entry name" value="Metallophos"/>
    <property type="match status" value="1"/>
</dbReference>
<keyword evidence="1" id="KW-0732">Signal</keyword>
<sequence>MPSTKLILLIICILGLWWLRSPPSPLPSQSHPTAITRRIVAVADLHGDYDHALSVLKMAGVIEESASRRTAPKWLDGSGQTVLVSTGDLVDRGDDTQLLYQLFDTLRSQAPSKEHVRNCIGNHEMMNALSDWRYVTRGDIDTFPGGVAGRRQAMSTSGWIGQTWLANYSLSHTIDLLPHEEIRQAQLRRGLTSSYLVPQANFVHGGIHPTFAEASLAKLNEIAHSLLHRALQRQAGPASASSDLFPPNTPDEERRLYSEMGPLWYRGYATDADEGRVCSTAKQARRFLAQDQPDVSVDYLVMGHTPHLEGFVHRCEPPSVHLIDTGISRAYGGAQSALVFETTLTEGKTKDEWTEERRLVALYRGRKPKVVYERTRKV</sequence>
<dbReference type="InterPro" id="IPR029052">
    <property type="entry name" value="Metallo-depent_PP-like"/>
</dbReference>
<feature type="signal peptide" evidence="1">
    <location>
        <begin position="1"/>
        <end position="23"/>
    </location>
</feature>
<dbReference type="EMBL" id="KZ819666">
    <property type="protein sequence ID" value="PWN28194.1"/>
    <property type="molecule type" value="Genomic_DNA"/>
</dbReference>
<accession>A0A316UT65</accession>
<organism evidence="3 4">
    <name type="scientific">Jaminaea rosea</name>
    <dbReference type="NCBI Taxonomy" id="1569628"/>
    <lineage>
        <taxon>Eukaryota</taxon>
        <taxon>Fungi</taxon>
        <taxon>Dikarya</taxon>
        <taxon>Basidiomycota</taxon>
        <taxon>Ustilaginomycotina</taxon>
        <taxon>Exobasidiomycetes</taxon>
        <taxon>Microstromatales</taxon>
        <taxon>Microstromatales incertae sedis</taxon>
        <taxon>Jaminaea</taxon>
    </lineage>
</organism>
<proteinExistence type="predicted"/>
<dbReference type="Proteomes" id="UP000245884">
    <property type="component" value="Unassembled WGS sequence"/>
</dbReference>
<dbReference type="STRING" id="1569628.A0A316UT65"/>
<dbReference type="AlphaFoldDB" id="A0A316UT65"/>
<dbReference type="InterPro" id="IPR004843">
    <property type="entry name" value="Calcineurin-like_PHP"/>
</dbReference>
<name>A0A316UT65_9BASI</name>
<keyword evidence="4" id="KW-1185">Reference proteome</keyword>
<dbReference type="RefSeq" id="XP_025362806.1">
    <property type="nucleotide sequence ID" value="XM_025504392.1"/>
</dbReference>
<dbReference type="Gene3D" id="3.60.21.10">
    <property type="match status" value="1"/>
</dbReference>
<evidence type="ECO:0000259" key="2">
    <source>
        <dbReference type="Pfam" id="PF00149"/>
    </source>
</evidence>
<evidence type="ECO:0000313" key="3">
    <source>
        <dbReference type="EMBL" id="PWN28194.1"/>
    </source>
</evidence>
<evidence type="ECO:0000256" key="1">
    <source>
        <dbReference type="SAM" id="SignalP"/>
    </source>
</evidence>
<dbReference type="PANTHER" id="PTHR46546:SF4">
    <property type="entry name" value="SHEWANELLA-LIKE PROTEIN PHOSPHATASE 1"/>
    <property type="match status" value="1"/>
</dbReference>
<dbReference type="SUPFAM" id="SSF56300">
    <property type="entry name" value="Metallo-dependent phosphatases"/>
    <property type="match status" value="1"/>
</dbReference>
<protein>
    <submittedName>
        <fullName evidence="3">Metallo-dependent phosphatase</fullName>
    </submittedName>
</protein>
<feature type="chain" id="PRO_5016356939" evidence="1">
    <location>
        <begin position="24"/>
        <end position="378"/>
    </location>
</feature>
<evidence type="ECO:0000313" key="4">
    <source>
        <dbReference type="Proteomes" id="UP000245884"/>
    </source>
</evidence>
<dbReference type="GO" id="GO:0016787">
    <property type="term" value="F:hydrolase activity"/>
    <property type="evidence" value="ECO:0007669"/>
    <property type="project" value="InterPro"/>
</dbReference>
<dbReference type="GeneID" id="37026215"/>
<feature type="domain" description="Calcineurin-like phosphoesterase" evidence="2">
    <location>
        <begin position="38"/>
        <end position="306"/>
    </location>
</feature>
<dbReference type="PANTHER" id="PTHR46546">
    <property type="entry name" value="SHEWANELLA-LIKE PROTEIN PHOSPHATASE 1"/>
    <property type="match status" value="1"/>
</dbReference>
<reference evidence="3 4" key="1">
    <citation type="journal article" date="2018" name="Mol. Biol. Evol.">
        <title>Broad Genomic Sampling Reveals a Smut Pathogenic Ancestry of the Fungal Clade Ustilaginomycotina.</title>
        <authorList>
            <person name="Kijpornyongpan T."/>
            <person name="Mondo S.J."/>
            <person name="Barry K."/>
            <person name="Sandor L."/>
            <person name="Lee J."/>
            <person name="Lipzen A."/>
            <person name="Pangilinan J."/>
            <person name="LaButti K."/>
            <person name="Hainaut M."/>
            <person name="Henrissat B."/>
            <person name="Grigoriev I.V."/>
            <person name="Spatafora J.W."/>
            <person name="Aime M.C."/>
        </authorList>
    </citation>
    <scope>NUCLEOTIDE SEQUENCE [LARGE SCALE GENOMIC DNA]</scope>
    <source>
        <strain evidence="3 4">MCA 5214</strain>
    </source>
</reference>